<protein>
    <submittedName>
        <fullName evidence="7">GntR family transcriptional regulator/MocR family aminotransferase</fullName>
    </submittedName>
</protein>
<gene>
    <name evidence="7" type="ORF">E9232_002813</name>
</gene>
<dbReference type="Pfam" id="PF00155">
    <property type="entry name" value="Aminotran_1_2"/>
    <property type="match status" value="1"/>
</dbReference>
<proteinExistence type="inferred from homology"/>
<sequence>MAADDILWRQLVKLTQRPDLTLQVQLRGAIAQAVLDRRLPPETPLPSSRRLAEILGISRNTVTMAYNLLTEEGFISARSRSRHMVDPAALENARATGVRADPPVRRPDWAGRLASRPSRHRYVTTKPADWHSYRYPFVFGQPDATLFPTAEWREVAQMALRSVAIRDWAGDHVDSDDPLLIEQLQKRVLPRRGIWVSPDQILVTVGAQNAMYLAAALLLNRDRTAGLEQPCYPDLRNLCRQHGARIANLPMDRQGLRPSGIFADCDVIFVQPSNQNPTDATMPLERRHELLQAAAVHDLLIVEDDYDSELTYVGEATPALRALDRDDRVIYVGSVSKTLAPGLRLGYIVAAPEFIAEARAMRRLTVRHPPANNQRAVALFLQLGHHDASIKRLIAAYRDRAAAIAEGLRTYLPEVDFRVPTGGSALWVEGPAGVSMDAVAAAAAPQGLLFDPGSVFFDHPVPPENFLRLGYSAIPLDRIDPGVKLLARLIREEQHSPRRHAGVG</sequence>
<dbReference type="SUPFAM" id="SSF46785">
    <property type="entry name" value="Winged helix' DNA-binding domain"/>
    <property type="match status" value="1"/>
</dbReference>
<dbReference type="InterPro" id="IPR004839">
    <property type="entry name" value="Aminotransferase_I/II_large"/>
</dbReference>
<keyword evidence="7" id="KW-0032">Aminotransferase</keyword>
<dbReference type="Gene3D" id="1.10.10.10">
    <property type="entry name" value="Winged helix-like DNA-binding domain superfamily/Winged helix DNA-binding domain"/>
    <property type="match status" value="1"/>
</dbReference>
<dbReference type="InterPro" id="IPR015421">
    <property type="entry name" value="PyrdxlP-dep_Trfase_major"/>
</dbReference>
<dbReference type="Gene3D" id="3.40.640.10">
    <property type="entry name" value="Type I PLP-dependent aspartate aminotransferase-like (Major domain)"/>
    <property type="match status" value="1"/>
</dbReference>
<evidence type="ECO:0000256" key="1">
    <source>
        <dbReference type="ARBA" id="ARBA00005384"/>
    </source>
</evidence>
<dbReference type="CDD" id="cd00609">
    <property type="entry name" value="AAT_like"/>
    <property type="match status" value="1"/>
</dbReference>
<keyword evidence="5" id="KW-0804">Transcription</keyword>
<accession>A0ABU1JPQ5</accession>
<feature type="domain" description="HTH gntR-type" evidence="6">
    <location>
        <begin position="20"/>
        <end position="88"/>
    </location>
</feature>
<evidence type="ECO:0000256" key="4">
    <source>
        <dbReference type="ARBA" id="ARBA00023125"/>
    </source>
</evidence>
<dbReference type="InterPro" id="IPR015424">
    <property type="entry name" value="PyrdxlP-dep_Trfase"/>
</dbReference>
<evidence type="ECO:0000313" key="8">
    <source>
        <dbReference type="Proteomes" id="UP001262410"/>
    </source>
</evidence>
<evidence type="ECO:0000256" key="3">
    <source>
        <dbReference type="ARBA" id="ARBA00023015"/>
    </source>
</evidence>
<dbReference type="PRINTS" id="PR00035">
    <property type="entry name" value="HTHGNTR"/>
</dbReference>
<keyword evidence="4" id="KW-0238">DNA-binding</keyword>
<dbReference type="PANTHER" id="PTHR46577:SF1">
    <property type="entry name" value="HTH-TYPE TRANSCRIPTIONAL REGULATORY PROTEIN GABR"/>
    <property type="match status" value="1"/>
</dbReference>
<keyword evidence="7" id="KW-0808">Transferase</keyword>
<organism evidence="7 8">
    <name type="scientific">Inquilinus ginsengisoli</name>
    <dbReference type="NCBI Taxonomy" id="363840"/>
    <lineage>
        <taxon>Bacteria</taxon>
        <taxon>Pseudomonadati</taxon>
        <taxon>Pseudomonadota</taxon>
        <taxon>Alphaproteobacteria</taxon>
        <taxon>Rhodospirillales</taxon>
        <taxon>Rhodospirillaceae</taxon>
        <taxon>Inquilinus</taxon>
    </lineage>
</organism>
<evidence type="ECO:0000256" key="2">
    <source>
        <dbReference type="ARBA" id="ARBA00022898"/>
    </source>
</evidence>
<comment type="caution">
    <text evidence="7">The sequence shown here is derived from an EMBL/GenBank/DDBJ whole genome shotgun (WGS) entry which is preliminary data.</text>
</comment>
<keyword evidence="8" id="KW-1185">Reference proteome</keyword>
<dbReference type="InterPro" id="IPR036388">
    <property type="entry name" value="WH-like_DNA-bd_sf"/>
</dbReference>
<dbReference type="Pfam" id="PF00392">
    <property type="entry name" value="GntR"/>
    <property type="match status" value="1"/>
</dbReference>
<dbReference type="InterPro" id="IPR051446">
    <property type="entry name" value="HTH_trans_reg/aminotransferase"/>
</dbReference>
<dbReference type="SMART" id="SM00345">
    <property type="entry name" value="HTH_GNTR"/>
    <property type="match status" value="1"/>
</dbReference>
<evidence type="ECO:0000313" key="7">
    <source>
        <dbReference type="EMBL" id="MDR6290292.1"/>
    </source>
</evidence>
<dbReference type="PANTHER" id="PTHR46577">
    <property type="entry name" value="HTH-TYPE TRANSCRIPTIONAL REGULATORY PROTEIN GABR"/>
    <property type="match status" value="1"/>
</dbReference>
<keyword evidence="2" id="KW-0663">Pyridoxal phosphate</keyword>
<name>A0ABU1JPQ5_9PROT</name>
<dbReference type="Proteomes" id="UP001262410">
    <property type="component" value="Unassembled WGS sequence"/>
</dbReference>
<dbReference type="InterPro" id="IPR036390">
    <property type="entry name" value="WH_DNA-bd_sf"/>
</dbReference>
<dbReference type="RefSeq" id="WP_309794762.1">
    <property type="nucleotide sequence ID" value="NZ_JAVDPW010000004.1"/>
</dbReference>
<evidence type="ECO:0000259" key="6">
    <source>
        <dbReference type="PROSITE" id="PS50949"/>
    </source>
</evidence>
<evidence type="ECO:0000256" key="5">
    <source>
        <dbReference type="ARBA" id="ARBA00023163"/>
    </source>
</evidence>
<dbReference type="CDD" id="cd07377">
    <property type="entry name" value="WHTH_GntR"/>
    <property type="match status" value="1"/>
</dbReference>
<comment type="similarity">
    <text evidence="1">In the C-terminal section; belongs to the class-I pyridoxal-phosphate-dependent aminotransferase family.</text>
</comment>
<keyword evidence="3" id="KW-0805">Transcription regulation</keyword>
<dbReference type="SUPFAM" id="SSF53383">
    <property type="entry name" value="PLP-dependent transferases"/>
    <property type="match status" value="1"/>
</dbReference>
<dbReference type="PROSITE" id="PS50949">
    <property type="entry name" value="HTH_GNTR"/>
    <property type="match status" value="1"/>
</dbReference>
<dbReference type="EMBL" id="JAVDPW010000004">
    <property type="protein sequence ID" value="MDR6290292.1"/>
    <property type="molecule type" value="Genomic_DNA"/>
</dbReference>
<dbReference type="InterPro" id="IPR000524">
    <property type="entry name" value="Tscrpt_reg_HTH_GntR"/>
</dbReference>
<reference evidence="7 8" key="1">
    <citation type="submission" date="2023-07" db="EMBL/GenBank/DDBJ databases">
        <title>Sorghum-associated microbial communities from plants grown in Nebraska, USA.</title>
        <authorList>
            <person name="Schachtman D."/>
        </authorList>
    </citation>
    <scope>NUCLEOTIDE SEQUENCE [LARGE SCALE GENOMIC DNA]</scope>
    <source>
        <strain evidence="7 8">584</strain>
    </source>
</reference>
<dbReference type="GO" id="GO:0008483">
    <property type="term" value="F:transaminase activity"/>
    <property type="evidence" value="ECO:0007669"/>
    <property type="project" value="UniProtKB-KW"/>
</dbReference>